<dbReference type="EMBL" id="QXQA01000008">
    <property type="protein sequence ID" value="RIX52009.1"/>
    <property type="molecule type" value="Genomic_DNA"/>
</dbReference>
<evidence type="ECO:0000256" key="8">
    <source>
        <dbReference type="SAM" id="MobiDB-lite"/>
    </source>
</evidence>
<feature type="domain" description="Spore germination GerAC-like C-terminal" evidence="9">
    <location>
        <begin position="248"/>
        <end position="410"/>
    </location>
</feature>
<evidence type="ECO:0000313" key="11">
    <source>
        <dbReference type="EMBL" id="RIX52009.1"/>
    </source>
</evidence>
<keyword evidence="4" id="KW-0732">Signal</keyword>
<evidence type="ECO:0000256" key="5">
    <source>
        <dbReference type="ARBA" id="ARBA00023136"/>
    </source>
</evidence>
<dbReference type="GO" id="GO:0009847">
    <property type="term" value="P:spore germination"/>
    <property type="evidence" value="ECO:0007669"/>
    <property type="project" value="InterPro"/>
</dbReference>
<feature type="domain" description="Spore germination protein N-terminal" evidence="10">
    <location>
        <begin position="60"/>
        <end position="233"/>
    </location>
</feature>
<dbReference type="NCBIfam" id="TIGR02887">
    <property type="entry name" value="spore_ger_x_C"/>
    <property type="match status" value="1"/>
</dbReference>
<dbReference type="Pfam" id="PF25198">
    <property type="entry name" value="Spore_GerAC_N"/>
    <property type="match status" value="1"/>
</dbReference>
<gene>
    <name evidence="11" type="ORF">D3P08_13585</name>
</gene>
<dbReference type="InterPro" id="IPR046953">
    <property type="entry name" value="Spore_GerAC-like_C"/>
</dbReference>
<evidence type="ECO:0000256" key="6">
    <source>
        <dbReference type="ARBA" id="ARBA00023139"/>
    </source>
</evidence>
<comment type="similarity">
    <text evidence="2">Belongs to the GerABKC lipoprotein family.</text>
</comment>
<dbReference type="GO" id="GO:0016020">
    <property type="term" value="C:membrane"/>
    <property type="evidence" value="ECO:0007669"/>
    <property type="project" value="UniProtKB-SubCell"/>
</dbReference>
<keyword evidence="6" id="KW-0564">Palmitate</keyword>
<evidence type="ECO:0000313" key="12">
    <source>
        <dbReference type="Proteomes" id="UP000266482"/>
    </source>
</evidence>
<keyword evidence="3" id="KW-0309">Germination</keyword>
<dbReference type="InterPro" id="IPR038501">
    <property type="entry name" value="Spore_GerAC_C_sf"/>
</dbReference>
<dbReference type="Gene3D" id="6.20.190.10">
    <property type="entry name" value="Nutrient germinant receptor protein C, domain 1"/>
    <property type="match status" value="1"/>
</dbReference>
<comment type="caution">
    <text evidence="11">The sequence shown here is derived from an EMBL/GenBank/DDBJ whole genome shotgun (WGS) entry which is preliminary data.</text>
</comment>
<dbReference type="OrthoDB" id="9816067at2"/>
<evidence type="ECO:0000256" key="4">
    <source>
        <dbReference type="ARBA" id="ARBA00022729"/>
    </source>
</evidence>
<keyword evidence="7" id="KW-0449">Lipoprotein</keyword>
<dbReference type="Proteomes" id="UP000266482">
    <property type="component" value="Unassembled WGS sequence"/>
</dbReference>
<evidence type="ECO:0000259" key="9">
    <source>
        <dbReference type="Pfam" id="PF05504"/>
    </source>
</evidence>
<evidence type="ECO:0000259" key="10">
    <source>
        <dbReference type="Pfam" id="PF25198"/>
    </source>
</evidence>
<organism evidence="11 12">
    <name type="scientific">Paenibacillus nanensis</name>
    <dbReference type="NCBI Taxonomy" id="393251"/>
    <lineage>
        <taxon>Bacteria</taxon>
        <taxon>Bacillati</taxon>
        <taxon>Bacillota</taxon>
        <taxon>Bacilli</taxon>
        <taxon>Bacillales</taxon>
        <taxon>Paenibacillaceae</taxon>
        <taxon>Paenibacillus</taxon>
    </lineage>
</organism>
<accession>A0A3A1UU07</accession>
<protein>
    <submittedName>
        <fullName evidence="11">Ger(X)C family spore germination protein</fullName>
    </submittedName>
</protein>
<comment type="subcellular location">
    <subcellularLocation>
        <location evidence="1">Membrane</location>
        <topology evidence="1">Lipid-anchor</topology>
    </subcellularLocation>
</comment>
<dbReference type="PANTHER" id="PTHR35789:SF1">
    <property type="entry name" value="SPORE GERMINATION PROTEIN B3"/>
    <property type="match status" value="1"/>
</dbReference>
<keyword evidence="12" id="KW-1185">Reference proteome</keyword>
<evidence type="ECO:0000256" key="2">
    <source>
        <dbReference type="ARBA" id="ARBA00007886"/>
    </source>
</evidence>
<evidence type="ECO:0000256" key="7">
    <source>
        <dbReference type="ARBA" id="ARBA00023288"/>
    </source>
</evidence>
<dbReference type="Gene3D" id="3.30.300.210">
    <property type="entry name" value="Nutrient germinant receptor protein C, domain 3"/>
    <property type="match status" value="1"/>
</dbReference>
<keyword evidence="5" id="KW-0472">Membrane</keyword>
<dbReference type="AlphaFoldDB" id="A0A3A1UU07"/>
<dbReference type="PANTHER" id="PTHR35789">
    <property type="entry name" value="SPORE GERMINATION PROTEIN B3"/>
    <property type="match status" value="1"/>
</dbReference>
<feature type="region of interest" description="Disordered" evidence="8">
    <location>
        <begin position="94"/>
        <end position="114"/>
    </location>
</feature>
<evidence type="ECO:0000256" key="3">
    <source>
        <dbReference type="ARBA" id="ARBA00022544"/>
    </source>
</evidence>
<reference evidence="11 12" key="1">
    <citation type="submission" date="2018-09" db="EMBL/GenBank/DDBJ databases">
        <title>Paenibacillus aracenensis nov. sp. isolated from a cave in southern Spain.</title>
        <authorList>
            <person name="Jurado V."/>
            <person name="Gutierrez-Patricio S."/>
            <person name="Gonzalez-Pimentel J.L."/>
            <person name="Miller A.Z."/>
            <person name="Laiz L."/>
            <person name="Saiz-Jimenez C."/>
        </authorList>
    </citation>
    <scope>NUCLEOTIDE SEQUENCE [LARGE SCALE GENOMIC DNA]</scope>
    <source>
        <strain evidence="11 12">DSM 22867</strain>
    </source>
</reference>
<dbReference type="InterPro" id="IPR057336">
    <property type="entry name" value="GerAC_N"/>
</dbReference>
<feature type="compositionally biased region" description="Low complexity" evidence="8">
    <location>
        <begin position="96"/>
        <end position="109"/>
    </location>
</feature>
<dbReference type="InterPro" id="IPR008844">
    <property type="entry name" value="Spore_GerAC-like"/>
</dbReference>
<proteinExistence type="inferred from homology"/>
<dbReference type="Pfam" id="PF05504">
    <property type="entry name" value="Spore_GerAC"/>
    <property type="match status" value="1"/>
</dbReference>
<sequence>MIKDRTLPAVFGTRCALKPQDQNDHRQRDEVNMLTTSGLRKIMTLLLCASFTLLTTGCWDRIEVNDLAIVTAAGFDLTENNQIRLSVQIFSPGNPSQSGSSMGEQQQGMPKALVESAVGKDTADAAASLQELLSRNLFWGHADVFIISERLARHGITEPLDYLSRHPQPRERTNLYVSRGSPEEILQWQPDIERNSGEMLREMAVIQTGLNITLLETMVSLSEEAHTALIPIVGMKKSGNKQSPALLGSAAFHGLKMKQTYSVKATRGLLWLRDEINEATITSRINDEGYASINIFKSRSKITPVIHNGKWKIKLHLEAAGNLTENSTTLNAQSPEDIKKIENAFTALLQQRIEKAVKLAKESQTDVLGFAEAFHQKYPSEWLSDKADWGELLRDVEVEYHIKLRIRRTGLTGWADALVEEDNP</sequence>
<evidence type="ECO:0000256" key="1">
    <source>
        <dbReference type="ARBA" id="ARBA00004635"/>
    </source>
</evidence>
<name>A0A3A1UU07_9BACL</name>